<protein>
    <recommendedName>
        <fullName evidence="2">HTH crp-type domain-containing protein</fullName>
    </recommendedName>
</protein>
<name>A0ABP6W2B5_9ACTN</name>
<keyword evidence="4" id="KW-1185">Reference proteome</keyword>
<reference evidence="4" key="1">
    <citation type="journal article" date="2019" name="Int. J. Syst. Evol. Microbiol.">
        <title>The Global Catalogue of Microorganisms (GCM) 10K type strain sequencing project: providing services to taxonomists for standard genome sequencing and annotation.</title>
        <authorList>
            <consortium name="The Broad Institute Genomics Platform"/>
            <consortium name="The Broad Institute Genome Sequencing Center for Infectious Disease"/>
            <person name="Wu L."/>
            <person name="Ma J."/>
        </authorList>
    </citation>
    <scope>NUCLEOTIDE SEQUENCE [LARGE SCALE GENOMIC DNA]</scope>
    <source>
        <strain evidence="4">JCM 17326</strain>
    </source>
</reference>
<accession>A0ABP6W2B5</accession>
<evidence type="ECO:0000259" key="2">
    <source>
        <dbReference type="PROSITE" id="PS51063"/>
    </source>
</evidence>
<dbReference type="PROSITE" id="PS51063">
    <property type="entry name" value="HTH_CRP_2"/>
    <property type="match status" value="1"/>
</dbReference>
<feature type="compositionally biased region" description="Gly residues" evidence="1">
    <location>
        <begin position="256"/>
        <end position="265"/>
    </location>
</feature>
<dbReference type="EMBL" id="BAABDQ010000004">
    <property type="protein sequence ID" value="GAA3543090.1"/>
    <property type="molecule type" value="Genomic_DNA"/>
</dbReference>
<feature type="region of interest" description="Disordered" evidence="1">
    <location>
        <begin position="241"/>
        <end position="269"/>
    </location>
</feature>
<feature type="domain" description="HTH crp-type" evidence="2">
    <location>
        <begin position="154"/>
        <end position="228"/>
    </location>
</feature>
<comment type="caution">
    <text evidence="3">The sequence shown here is derived from an EMBL/GenBank/DDBJ whole genome shotgun (WGS) entry which is preliminary data.</text>
</comment>
<proteinExistence type="predicted"/>
<gene>
    <name evidence="3" type="ORF">GCM10022419_024070</name>
</gene>
<evidence type="ECO:0000313" key="3">
    <source>
        <dbReference type="EMBL" id="GAA3543090.1"/>
    </source>
</evidence>
<dbReference type="InterPro" id="IPR012318">
    <property type="entry name" value="HTH_CRP"/>
</dbReference>
<dbReference type="Proteomes" id="UP001500630">
    <property type="component" value="Unassembled WGS sequence"/>
</dbReference>
<dbReference type="SUPFAM" id="SSF46785">
    <property type="entry name" value="Winged helix' DNA-binding domain"/>
    <property type="match status" value="1"/>
</dbReference>
<dbReference type="InterPro" id="IPR014710">
    <property type="entry name" value="RmlC-like_jellyroll"/>
</dbReference>
<evidence type="ECO:0000256" key="1">
    <source>
        <dbReference type="SAM" id="MobiDB-lite"/>
    </source>
</evidence>
<evidence type="ECO:0000313" key="4">
    <source>
        <dbReference type="Proteomes" id="UP001500630"/>
    </source>
</evidence>
<organism evidence="3 4">
    <name type="scientific">Nonomuraea rosea</name>
    <dbReference type="NCBI Taxonomy" id="638574"/>
    <lineage>
        <taxon>Bacteria</taxon>
        <taxon>Bacillati</taxon>
        <taxon>Actinomycetota</taxon>
        <taxon>Actinomycetes</taxon>
        <taxon>Streptosporangiales</taxon>
        <taxon>Streptosporangiaceae</taxon>
        <taxon>Nonomuraea</taxon>
    </lineage>
</organism>
<dbReference type="InterPro" id="IPR036390">
    <property type="entry name" value="WH_DNA-bd_sf"/>
</dbReference>
<dbReference type="SMART" id="SM00419">
    <property type="entry name" value="HTH_CRP"/>
    <property type="match status" value="1"/>
</dbReference>
<dbReference type="Pfam" id="PF13545">
    <property type="entry name" value="HTH_Crp_2"/>
    <property type="match status" value="1"/>
</dbReference>
<sequence>MTFPLPPRRAGQLNFWSRLSDVERRALTRMGAERHVFTGDTLTAPGGPAMTILLDGCWVRLQAGSVPTSRCVIDMAAPGDLVNALHATTPESPQWLGQMADIFGVVLTKGKILEISGAVIQIVLGDLPNILNLVEQLQNDQLHFTRQMHASNRLDLGTRLARLLLNVLYRFGERPVGGRNLLAPPLSQADLAAWIGASETSVGRVLRGWRAAGLIHVGYSSLAILDPRAIRDLANSPDMPFTRFPATRDRRQAGGPLSGIGGGTADGAARPRAAAGLDLDAYLPPGLRPGGR</sequence>
<dbReference type="Gene3D" id="2.60.120.10">
    <property type="entry name" value="Jelly Rolls"/>
    <property type="match status" value="1"/>
</dbReference>